<accession>A0AA35RQY8</accession>
<evidence type="ECO:0000256" key="5">
    <source>
        <dbReference type="ARBA" id="ARBA00023136"/>
    </source>
</evidence>
<dbReference type="Proteomes" id="UP001174909">
    <property type="component" value="Unassembled WGS sequence"/>
</dbReference>
<evidence type="ECO:0000256" key="2">
    <source>
        <dbReference type="ARBA" id="ARBA00006476"/>
    </source>
</evidence>
<organism evidence="10 11">
    <name type="scientific">Geodia barretti</name>
    <name type="common">Barrett's horny sponge</name>
    <dbReference type="NCBI Taxonomy" id="519541"/>
    <lineage>
        <taxon>Eukaryota</taxon>
        <taxon>Metazoa</taxon>
        <taxon>Porifera</taxon>
        <taxon>Demospongiae</taxon>
        <taxon>Heteroscleromorpha</taxon>
        <taxon>Tetractinellida</taxon>
        <taxon>Astrophorina</taxon>
        <taxon>Geodiidae</taxon>
        <taxon>Geodia</taxon>
    </lineage>
</organism>
<dbReference type="InterPro" id="IPR008253">
    <property type="entry name" value="Marvel"/>
</dbReference>
<dbReference type="PANTHER" id="PTHR10306:SF17">
    <property type="entry name" value="MARVEL DOMAIN-CONTAINING PROTEIN"/>
    <property type="match status" value="1"/>
</dbReference>
<evidence type="ECO:0000256" key="6">
    <source>
        <dbReference type="ARBA" id="ARBA00023180"/>
    </source>
</evidence>
<feature type="domain" description="MARVEL" evidence="9">
    <location>
        <begin position="19"/>
        <end position="223"/>
    </location>
</feature>
<sequence>MMAVKWEYQVGPLTLNFRVLLEPKGFLRILMVIISILTFSITAGFTNVPNNNSLSCTTSDNVSREVSLEFNYPFRAQNFKAVYIPFDEFIANVSRNESSCQQTSGFDTRSFAGFAQYFVAMGVLSFLYCLGILFVYILFINPQLSFAKWIILFDFVASFLFAFLYLLADILWSAGISGMDTYVETELRRRGDNCLRCPGSMNTDSGLFAQPAISVVSPSLSLH</sequence>
<name>A0AA35RQY8_GEOBA</name>
<dbReference type="InterPro" id="IPR001285">
    <property type="entry name" value="Synaptophysin/porin"/>
</dbReference>
<dbReference type="AlphaFoldDB" id="A0AA35RQY8"/>
<feature type="transmembrane region" description="Helical" evidence="8">
    <location>
        <begin position="25"/>
        <end position="45"/>
    </location>
</feature>
<dbReference type="PROSITE" id="PS51225">
    <property type="entry name" value="MARVEL"/>
    <property type="match status" value="1"/>
</dbReference>
<evidence type="ECO:0000259" key="9">
    <source>
        <dbReference type="PROSITE" id="PS51225"/>
    </source>
</evidence>
<comment type="similarity">
    <text evidence="2">Belongs to the synaptophysin/synaptobrevin family.</text>
</comment>
<dbReference type="EMBL" id="CASHTH010001384">
    <property type="protein sequence ID" value="CAI8014672.1"/>
    <property type="molecule type" value="Genomic_DNA"/>
</dbReference>
<dbReference type="GO" id="GO:0016020">
    <property type="term" value="C:membrane"/>
    <property type="evidence" value="ECO:0007669"/>
    <property type="project" value="UniProtKB-SubCell"/>
</dbReference>
<evidence type="ECO:0000256" key="4">
    <source>
        <dbReference type="ARBA" id="ARBA00022989"/>
    </source>
</evidence>
<comment type="subcellular location">
    <subcellularLocation>
        <location evidence="1">Membrane</location>
        <topology evidence="1">Multi-pass membrane protein</topology>
    </subcellularLocation>
</comment>
<reference evidence="10" key="1">
    <citation type="submission" date="2023-03" db="EMBL/GenBank/DDBJ databases">
        <authorList>
            <person name="Steffen K."/>
            <person name="Cardenas P."/>
        </authorList>
    </citation>
    <scope>NUCLEOTIDE SEQUENCE</scope>
</reference>
<keyword evidence="5 7" id="KW-0472">Membrane</keyword>
<feature type="transmembrane region" description="Helical" evidence="8">
    <location>
        <begin position="151"/>
        <end position="172"/>
    </location>
</feature>
<comment type="caution">
    <text evidence="10">The sequence shown here is derived from an EMBL/GenBank/DDBJ whole genome shotgun (WGS) entry which is preliminary data.</text>
</comment>
<evidence type="ECO:0000256" key="8">
    <source>
        <dbReference type="SAM" id="Phobius"/>
    </source>
</evidence>
<evidence type="ECO:0000313" key="11">
    <source>
        <dbReference type="Proteomes" id="UP001174909"/>
    </source>
</evidence>
<evidence type="ECO:0000256" key="7">
    <source>
        <dbReference type="PROSITE-ProRule" id="PRU00581"/>
    </source>
</evidence>
<dbReference type="PANTHER" id="PTHR10306">
    <property type="entry name" value="SYNAPTOPHYSIN"/>
    <property type="match status" value="1"/>
</dbReference>
<gene>
    <name evidence="10" type="ORF">GBAR_LOCUS9162</name>
</gene>
<evidence type="ECO:0000256" key="3">
    <source>
        <dbReference type="ARBA" id="ARBA00022692"/>
    </source>
</evidence>
<keyword evidence="3 7" id="KW-0812">Transmembrane</keyword>
<proteinExistence type="inferred from homology"/>
<dbReference type="Pfam" id="PF01284">
    <property type="entry name" value="MARVEL"/>
    <property type="match status" value="1"/>
</dbReference>
<keyword evidence="4 8" id="KW-1133">Transmembrane helix</keyword>
<evidence type="ECO:0000313" key="10">
    <source>
        <dbReference type="EMBL" id="CAI8014672.1"/>
    </source>
</evidence>
<protein>
    <submittedName>
        <fullName evidence="10">Synaptophysin</fullName>
    </submittedName>
</protein>
<keyword evidence="6" id="KW-0325">Glycoprotein</keyword>
<keyword evidence="11" id="KW-1185">Reference proteome</keyword>
<evidence type="ECO:0000256" key="1">
    <source>
        <dbReference type="ARBA" id="ARBA00004141"/>
    </source>
</evidence>
<feature type="transmembrane region" description="Helical" evidence="8">
    <location>
        <begin position="114"/>
        <end position="139"/>
    </location>
</feature>